<protein>
    <submittedName>
        <fullName evidence="2">Uncharacterized protein</fullName>
    </submittedName>
</protein>
<dbReference type="RefSeq" id="WP_261299829.1">
    <property type="nucleotide sequence ID" value="NZ_JAMTCD010000033.1"/>
</dbReference>
<gene>
    <name evidence="2" type="ORF">NE535_17210</name>
</gene>
<organism evidence="2 3">
    <name type="scientific">Shewanella holmiensis</name>
    <dbReference type="NCBI Taxonomy" id="2952222"/>
    <lineage>
        <taxon>Bacteria</taxon>
        <taxon>Pseudomonadati</taxon>
        <taxon>Pseudomonadota</taxon>
        <taxon>Gammaproteobacteria</taxon>
        <taxon>Alteromonadales</taxon>
        <taxon>Shewanellaceae</taxon>
        <taxon>Shewanella</taxon>
    </lineage>
</organism>
<feature type="transmembrane region" description="Helical" evidence="1">
    <location>
        <begin position="27"/>
        <end position="48"/>
    </location>
</feature>
<accession>A0A9X2WQ67</accession>
<evidence type="ECO:0000256" key="1">
    <source>
        <dbReference type="SAM" id="Phobius"/>
    </source>
</evidence>
<keyword evidence="1" id="KW-0812">Transmembrane</keyword>
<sequence>MSLKETLDVCQILIESASSDTSVLASYLAPVAMVLSAFIAALVATSSSKKTHLLDKKRDVILEITTEIANLRMYVVEKVLIKSQEYNEE</sequence>
<feature type="non-terminal residue" evidence="2">
    <location>
        <position position="89"/>
    </location>
</feature>
<keyword evidence="1" id="KW-0472">Membrane</keyword>
<dbReference type="EMBL" id="JAMTCD010000033">
    <property type="protein sequence ID" value="MCT7943498.1"/>
    <property type="molecule type" value="Genomic_DNA"/>
</dbReference>
<name>A0A9X2WQ67_9GAMM</name>
<keyword evidence="3" id="KW-1185">Reference proteome</keyword>
<comment type="caution">
    <text evidence="2">The sequence shown here is derived from an EMBL/GenBank/DDBJ whole genome shotgun (WGS) entry which is preliminary data.</text>
</comment>
<proteinExistence type="predicted"/>
<dbReference type="Proteomes" id="UP001155546">
    <property type="component" value="Unassembled WGS sequence"/>
</dbReference>
<keyword evidence="1" id="KW-1133">Transmembrane helix</keyword>
<evidence type="ECO:0000313" key="2">
    <source>
        <dbReference type="EMBL" id="MCT7943498.1"/>
    </source>
</evidence>
<dbReference type="AlphaFoldDB" id="A0A9X2WQ67"/>
<evidence type="ECO:0000313" key="3">
    <source>
        <dbReference type="Proteomes" id="UP001155546"/>
    </source>
</evidence>
<reference evidence="2" key="1">
    <citation type="journal article" date="2023" name="Int. J. Syst. Evol. Microbiol.">
        <title>&lt;i&gt;Shewanella septentrionalis&lt;/i&gt; sp. nov. and &lt;i&gt;Shewanella holmiensis&lt;/i&gt; sp. nov., isolated from Baltic Sea water and sediments.</title>
        <authorList>
            <person name="Martin-Rodriguez A.J."/>
            <person name="Thorell K."/>
            <person name="Joffre E."/>
            <person name="Jensie-Markopoulos S."/>
            <person name="Moore E.R.B."/>
            <person name="Sjoling A."/>
        </authorList>
    </citation>
    <scope>NUCLEOTIDE SEQUENCE</scope>
    <source>
        <strain evidence="2">SP1S2-7</strain>
    </source>
</reference>